<keyword evidence="2" id="KW-1133">Transmembrane helix</keyword>
<evidence type="ECO:0000313" key="3">
    <source>
        <dbReference type="EMBL" id="RJF98953.1"/>
    </source>
</evidence>
<keyword evidence="2" id="KW-0472">Membrane</keyword>
<dbReference type="AlphaFoldDB" id="A0A3A3FT43"/>
<keyword evidence="2" id="KW-0812">Transmembrane</keyword>
<feature type="compositionally biased region" description="Low complexity" evidence="1">
    <location>
        <begin position="89"/>
        <end position="101"/>
    </location>
</feature>
<feature type="compositionally biased region" description="Basic and acidic residues" evidence="1">
    <location>
        <begin position="170"/>
        <end position="179"/>
    </location>
</feature>
<proteinExistence type="predicted"/>
<comment type="caution">
    <text evidence="3">The sequence shown here is derived from an EMBL/GenBank/DDBJ whole genome shotgun (WGS) entry which is preliminary data.</text>
</comment>
<reference evidence="4" key="1">
    <citation type="submission" date="2018-09" db="EMBL/GenBank/DDBJ databases">
        <authorList>
            <person name="Zhu H."/>
        </authorList>
    </citation>
    <scope>NUCLEOTIDE SEQUENCE [LARGE SCALE GENOMIC DNA]</scope>
    <source>
        <strain evidence="4">K1R23-30</strain>
    </source>
</reference>
<dbReference type="EMBL" id="QYUO01000001">
    <property type="protein sequence ID" value="RJF98953.1"/>
    <property type="molecule type" value="Genomic_DNA"/>
</dbReference>
<feature type="transmembrane region" description="Helical" evidence="2">
    <location>
        <begin position="6"/>
        <end position="25"/>
    </location>
</feature>
<feature type="compositionally biased region" description="Basic and acidic residues" evidence="1">
    <location>
        <begin position="151"/>
        <end position="163"/>
    </location>
</feature>
<evidence type="ECO:0000256" key="2">
    <source>
        <dbReference type="SAM" id="Phobius"/>
    </source>
</evidence>
<keyword evidence="4" id="KW-1185">Reference proteome</keyword>
<feature type="region of interest" description="Disordered" evidence="1">
    <location>
        <begin position="56"/>
        <end position="179"/>
    </location>
</feature>
<organism evidence="3 4">
    <name type="scientific">Noviherbaspirillum saxi</name>
    <dbReference type="NCBI Taxonomy" id="2320863"/>
    <lineage>
        <taxon>Bacteria</taxon>
        <taxon>Pseudomonadati</taxon>
        <taxon>Pseudomonadota</taxon>
        <taxon>Betaproteobacteria</taxon>
        <taxon>Burkholderiales</taxon>
        <taxon>Oxalobacteraceae</taxon>
        <taxon>Noviherbaspirillum</taxon>
    </lineage>
</organism>
<accession>A0A3A3FT43</accession>
<sequence length="278" mass="29975">MPKFAYMAAVFVVGAAVGVGSAWWLNPHAQTDRADGVPGISAGKPSYSALAATAESSVASQSSGVRGISRSELPYDGAPPDAVAEPETAAASSPGARSSSKTAEDRVVQNAITQAERQRSQDTKPELPMSPSARRAPSLAEMPSTANMAEQHSRPSARVETRAHAVVPKRQPDSKMAKDLEIERIRRQADEELKKKTEAKRRLAEVRERKSAPTQRASSQVSTSGGILKTRSTQMMLAQCEQASNFFLREQCKWKLCNGMWGKNGCPSYNRPVGNSAY</sequence>
<dbReference type="Proteomes" id="UP000265955">
    <property type="component" value="Unassembled WGS sequence"/>
</dbReference>
<evidence type="ECO:0000313" key="4">
    <source>
        <dbReference type="Proteomes" id="UP000265955"/>
    </source>
</evidence>
<feature type="compositionally biased region" description="Polar residues" evidence="1">
    <location>
        <begin position="212"/>
        <end position="227"/>
    </location>
</feature>
<protein>
    <submittedName>
        <fullName evidence="3">Uncharacterized protein</fullName>
    </submittedName>
</protein>
<gene>
    <name evidence="3" type="ORF">D3871_10850</name>
</gene>
<feature type="region of interest" description="Disordered" evidence="1">
    <location>
        <begin position="203"/>
        <end position="227"/>
    </location>
</feature>
<feature type="compositionally biased region" description="Basic and acidic residues" evidence="1">
    <location>
        <begin position="116"/>
        <end position="125"/>
    </location>
</feature>
<evidence type="ECO:0000256" key="1">
    <source>
        <dbReference type="SAM" id="MobiDB-lite"/>
    </source>
</evidence>
<name>A0A3A3FT43_9BURK</name>